<dbReference type="Proteomes" id="UP000509551">
    <property type="component" value="Segment"/>
</dbReference>
<keyword evidence="2" id="KW-1185">Reference proteome</keyword>
<name>A0A6M9BN47_9CAUD</name>
<proteinExistence type="predicted"/>
<protein>
    <submittedName>
        <fullName evidence="1">Uncharacterized protein</fullName>
    </submittedName>
</protein>
<gene>
    <name evidence="1" type="ORF">vBVpaPMGD1_25</name>
</gene>
<dbReference type="EMBL" id="MT501516">
    <property type="protein sequence ID" value="QKK83131.1"/>
    <property type="molecule type" value="Genomic_DNA"/>
</dbReference>
<organism evidence="1 2">
    <name type="scientific">Vibrio phage vB_VpaP_MGD1</name>
    <dbReference type="NCBI Taxonomy" id="2736651"/>
    <lineage>
        <taxon>Viruses</taxon>
        <taxon>Duplodnaviria</taxon>
        <taxon>Heunggongvirae</taxon>
        <taxon>Uroviricota</taxon>
        <taxon>Caudoviricetes</taxon>
        <taxon>Autographivirales</taxon>
        <taxon>Autoscriptoviridae</taxon>
        <taxon>Maculvirus</taxon>
        <taxon>Maculvirus MGD1</taxon>
        <taxon>Maculvirus VP93</taxon>
    </lineage>
</organism>
<accession>A0A6M9BN47</accession>
<evidence type="ECO:0000313" key="1">
    <source>
        <dbReference type="EMBL" id="QKK83131.1"/>
    </source>
</evidence>
<evidence type="ECO:0000313" key="2">
    <source>
        <dbReference type="Proteomes" id="UP000509551"/>
    </source>
</evidence>
<reference evidence="1 2" key="1">
    <citation type="submission" date="2020-05" db="EMBL/GenBank/DDBJ databases">
        <authorList>
            <person name="Cao Y."/>
        </authorList>
    </citation>
    <scope>NUCLEOTIDE SEQUENCE [LARGE SCALE GENOMIC DNA]</scope>
</reference>
<sequence length="49" mass="5488">MFHLVVLESVLVLALLVRDENPVQTLCLGIAHNRTVHVMSDIVVREHVA</sequence>